<reference evidence="4" key="1">
    <citation type="submission" date="2016-06" db="UniProtKB">
        <authorList>
            <consortium name="WormBaseParasite"/>
        </authorList>
    </citation>
    <scope>IDENTIFICATION</scope>
</reference>
<feature type="region of interest" description="Disordered" evidence="1">
    <location>
        <begin position="286"/>
        <end position="319"/>
    </location>
</feature>
<keyword evidence="3" id="KW-1185">Reference proteome</keyword>
<feature type="region of interest" description="Disordered" evidence="1">
    <location>
        <begin position="191"/>
        <end position="210"/>
    </location>
</feature>
<evidence type="ECO:0000313" key="3">
    <source>
        <dbReference type="Proteomes" id="UP000050794"/>
    </source>
</evidence>
<feature type="compositionally biased region" description="Basic and acidic residues" evidence="1">
    <location>
        <begin position="922"/>
        <end position="932"/>
    </location>
</feature>
<accession>A0A183UPB7</accession>
<dbReference type="WBParaSite" id="TCNE_0001033701-mRNA-1">
    <property type="protein sequence ID" value="TCNE_0001033701-mRNA-1"/>
    <property type="gene ID" value="TCNE_0001033701"/>
</dbReference>
<feature type="compositionally biased region" description="Low complexity" evidence="1">
    <location>
        <begin position="10"/>
        <end position="34"/>
    </location>
</feature>
<sequence>MRSTSYSYTSHASPYAVSPYSSQSSSSGLSSYSSRPTTAGIHSTSTYGTKRFPSSTSSASSSTDQNFAPFDYGQVVCPSSKPTSASSRRPASRSSSLASSTNEHRSSETSADKGNQWRQKKEKDGSSLVNGSQWLSGRSGLKGPTENNNSVRRNFGVSNGDGSIKVDSNNQVYGTVYRKTSLDSDSLAIRNFNPPSDDYRRAPSRQQSAPSSETYEAMLNAAVAASQRTAPAQRTYLTQDSSTVDQQIFLKRLLQAHSVVDDMLRSRGMNPDDERAYLHFLKHVPESHEEEQPLSEVVRSSSASGSDSGLSLDNDSEDSIHAEYIAPKMPLEESVDVENAFVNGDVKEELVELLLLYKQVVYESNAVTAKLGKKLSKKHSKQNVSSKKNPTDEENFKYGKTKDSAINVKKMPRMTVSQRTLEALLQHQRKTRGSAEISIQHVSFYQLAESLTEKKPVEKAVRIHFRLTQRHHASLKTAIKLTQSNRTAHATLNLKEPGRQARKYRRKTIEIAELENLQAPLSPTLLRKTVPAHARKNINTLNHVRIPESFLKRLNPFSETTKTMKCEDSDEALRIARCNLKRVAFNQTISAMPADGRRESSGNVTAKDEKQNRNGKNESFKTKAEMNIANSKNLNFKEIKMGRGSEANSSLGQSSVNENRQLSHAVTTAVSEQPAAENTYYKGVIKAEAAFSKDKIQRAESQDERWNLPKNKQRTLRRSQTCISDEDVRKALQKAKTNDKTDQTLIYEFRRNKTIPAPQAIIRAELPPIAAQPTRVLNVKPVRDFVAPLPPAKFLRRRTPERFLLETALGNESPPSKCGTSEVVLKPVNRILKPVSVSNSARPASHASLPVGRVPSQQTPCGTVESPFGVHLKRVDRHEIKNCSRGAVTQSTAKKPWIPKWRRVERSEQEEVEEEEQAEESAEARVYRERGRSLKSGESQQKRRDEKENATMSEAEKAMLAAKRRQLEGDAAKLLSYEQRRHLEREREKEELRVLKEKQERRRQQREEENRAFAEKMRQEEERKRQEKAVVFSVPVSLKPELLAIAVLGFANDLLD</sequence>
<feature type="region of interest" description="Disordered" evidence="1">
    <location>
        <begin position="591"/>
        <end position="623"/>
    </location>
</feature>
<feature type="compositionally biased region" description="Low complexity" evidence="1">
    <location>
        <begin position="54"/>
        <end position="63"/>
    </location>
</feature>
<feature type="region of interest" description="Disordered" evidence="1">
    <location>
        <begin position="1"/>
        <end position="168"/>
    </location>
</feature>
<feature type="compositionally biased region" description="Polar residues" evidence="1">
    <location>
        <begin position="127"/>
        <end position="136"/>
    </location>
</feature>
<feature type="compositionally biased region" description="Low complexity" evidence="1">
    <location>
        <begin position="78"/>
        <end position="100"/>
    </location>
</feature>
<evidence type="ECO:0000256" key="1">
    <source>
        <dbReference type="SAM" id="MobiDB-lite"/>
    </source>
</evidence>
<feature type="compositionally biased region" description="Polar residues" evidence="1">
    <location>
        <begin position="145"/>
        <end position="168"/>
    </location>
</feature>
<dbReference type="EMBL" id="UYWY01020467">
    <property type="protein sequence ID" value="VDM41658.1"/>
    <property type="molecule type" value="Genomic_DNA"/>
</dbReference>
<organism evidence="3 4">
    <name type="scientific">Toxocara canis</name>
    <name type="common">Canine roundworm</name>
    <dbReference type="NCBI Taxonomy" id="6265"/>
    <lineage>
        <taxon>Eukaryota</taxon>
        <taxon>Metazoa</taxon>
        <taxon>Ecdysozoa</taxon>
        <taxon>Nematoda</taxon>
        <taxon>Chromadorea</taxon>
        <taxon>Rhabditida</taxon>
        <taxon>Spirurina</taxon>
        <taxon>Ascaridomorpha</taxon>
        <taxon>Ascaridoidea</taxon>
        <taxon>Toxocaridae</taxon>
        <taxon>Toxocara</taxon>
    </lineage>
</organism>
<feature type="region of interest" description="Disordered" evidence="1">
    <location>
        <begin position="374"/>
        <end position="397"/>
    </location>
</feature>
<reference evidence="2 3" key="2">
    <citation type="submission" date="2018-11" db="EMBL/GenBank/DDBJ databases">
        <authorList>
            <consortium name="Pathogen Informatics"/>
        </authorList>
    </citation>
    <scope>NUCLEOTIDE SEQUENCE [LARGE SCALE GENOMIC DNA]</scope>
</reference>
<feature type="compositionally biased region" description="Acidic residues" evidence="1">
    <location>
        <begin position="910"/>
        <end position="921"/>
    </location>
</feature>
<feature type="compositionally biased region" description="Basic and acidic residues" evidence="1">
    <location>
        <begin position="595"/>
        <end position="623"/>
    </location>
</feature>
<evidence type="ECO:0000313" key="4">
    <source>
        <dbReference type="WBParaSite" id="TCNE_0001033701-mRNA-1"/>
    </source>
</evidence>
<name>A0A183UPB7_TOXCA</name>
<proteinExistence type="predicted"/>
<evidence type="ECO:0000313" key="2">
    <source>
        <dbReference type="EMBL" id="VDM41658.1"/>
    </source>
</evidence>
<dbReference type="AlphaFoldDB" id="A0A183UPB7"/>
<feature type="region of interest" description="Disordered" evidence="1">
    <location>
        <begin position="985"/>
        <end position="1026"/>
    </location>
</feature>
<feature type="compositionally biased region" description="Low complexity" evidence="1">
    <location>
        <begin position="295"/>
        <end position="313"/>
    </location>
</feature>
<gene>
    <name evidence="2" type="ORF">TCNE_LOCUS10337</name>
</gene>
<feature type="compositionally biased region" description="Basic and acidic residues" evidence="1">
    <location>
        <begin position="102"/>
        <end position="111"/>
    </location>
</feature>
<feature type="compositionally biased region" description="Basic and acidic residues" evidence="1">
    <location>
        <begin position="940"/>
        <end position="952"/>
    </location>
</feature>
<protein>
    <submittedName>
        <fullName evidence="4">Troponin T</fullName>
    </submittedName>
</protein>
<feature type="compositionally biased region" description="Polar residues" evidence="1">
    <location>
        <begin position="35"/>
        <end position="48"/>
    </location>
</feature>
<feature type="region of interest" description="Disordered" evidence="1">
    <location>
        <begin position="837"/>
        <end position="866"/>
    </location>
</feature>
<dbReference type="Proteomes" id="UP000050794">
    <property type="component" value="Unassembled WGS sequence"/>
</dbReference>
<feature type="region of interest" description="Disordered" evidence="1">
    <location>
        <begin position="906"/>
        <end position="952"/>
    </location>
</feature>